<evidence type="ECO:0000313" key="2">
    <source>
        <dbReference type="Proteomes" id="UP001630127"/>
    </source>
</evidence>
<protein>
    <submittedName>
        <fullName evidence="1">Uncharacterized protein</fullName>
    </submittedName>
</protein>
<evidence type="ECO:0000313" key="1">
    <source>
        <dbReference type="EMBL" id="KAL3527977.1"/>
    </source>
</evidence>
<proteinExistence type="predicted"/>
<name>A0ABD3AAX7_9GENT</name>
<dbReference type="Proteomes" id="UP001630127">
    <property type="component" value="Unassembled WGS sequence"/>
</dbReference>
<reference evidence="1 2" key="1">
    <citation type="submission" date="2024-11" db="EMBL/GenBank/DDBJ databases">
        <title>A near-complete genome assembly of Cinchona calisaya.</title>
        <authorList>
            <person name="Lian D.C."/>
            <person name="Zhao X.W."/>
            <person name="Wei L."/>
        </authorList>
    </citation>
    <scope>NUCLEOTIDE SEQUENCE [LARGE SCALE GENOMIC DNA]</scope>
    <source>
        <tissue evidence="1">Nenye</tissue>
    </source>
</reference>
<organism evidence="1 2">
    <name type="scientific">Cinchona calisaya</name>
    <dbReference type="NCBI Taxonomy" id="153742"/>
    <lineage>
        <taxon>Eukaryota</taxon>
        <taxon>Viridiplantae</taxon>
        <taxon>Streptophyta</taxon>
        <taxon>Embryophyta</taxon>
        <taxon>Tracheophyta</taxon>
        <taxon>Spermatophyta</taxon>
        <taxon>Magnoliopsida</taxon>
        <taxon>eudicotyledons</taxon>
        <taxon>Gunneridae</taxon>
        <taxon>Pentapetalae</taxon>
        <taxon>asterids</taxon>
        <taxon>lamiids</taxon>
        <taxon>Gentianales</taxon>
        <taxon>Rubiaceae</taxon>
        <taxon>Cinchonoideae</taxon>
        <taxon>Cinchoneae</taxon>
        <taxon>Cinchona</taxon>
    </lineage>
</organism>
<comment type="caution">
    <text evidence="1">The sequence shown here is derived from an EMBL/GenBank/DDBJ whole genome shotgun (WGS) entry which is preliminary data.</text>
</comment>
<accession>A0ABD3AAX7</accession>
<keyword evidence="2" id="KW-1185">Reference proteome</keyword>
<dbReference type="AlphaFoldDB" id="A0ABD3AAX7"/>
<dbReference type="EMBL" id="JBJUIK010000005">
    <property type="protein sequence ID" value="KAL3527977.1"/>
    <property type="molecule type" value="Genomic_DNA"/>
</dbReference>
<sequence length="111" mass="12025">MNRQLRSSEKRSRGRLAIMHMKLSMKISSISSLDSEKGRRLMHCLSAWYDLETGVPPSCRAADGICHVAPRSEDLHLLHTAATDIAVCASSMGKEDPTVVHRVGGSTGPPA</sequence>
<gene>
    <name evidence="1" type="ORF">ACH5RR_012633</name>
</gene>